<dbReference type="Pfam" id="PF13385">
    <property type="entry name" value="Laminin_G_3"/>
    <property type="match status" value="4"/>
</dbReference>
<evidence type="ECO:0000259" key="9">
    <source>
        <dbReference type="PROSITE" id="PS50853"/>
    </source>
</evidence>
<comment type="cofactor">
    <cofactor evidence="1">
        <name>Ca(2+)</name>
        <dbReference type="ChEBI" id="CHEBI:29108"/>
    </cofactor>
</comment>
<dbReference type="InterPro" id="IPR036116">
    <property type="entry name" value="FN3_sf"/>
</dbReference>
<keyword evidence="4 8" id="KW-0732">Signal</keyword>
<dbReference type="InterPro" id="IPR001791">
    <property type="entry name" value="Laminin_G"/>
</dbReference>
<organism evidence="10 11">
    <name type="scientific">Imperialibacter roseus</name>
    <dbReference type="NCBI Taxonomy" id="1324217"/>
    <lineage>
        <taxon>Bacteria</taxon>
        <taxon>Pseudomonadati</taxon>
        <taxon>Bacteroidota</taxon>
        <taxon>Cytophagia</taxon>
        <taxon>Cytophagales</taxon>
        <taxon>Flammeovirgaceae</taxon>
        <taxon>Imperialibacter</taxon>
    </lineage>
</organism>
<feature type="domain" description="Fibronectin type-III" evidence="9">
    <location>
        <begin position="396"/>
        <end position="496"/>
    </location>
</feature>
<accession>A0ABZ0IRX9</accession>
<dbReference type="Gene3D" id="2.60.120.200">
    <property type="match status" value="4"/>
</dbReference>
<evidence type="ECO:0000256" key="6">
    <source>
        <dbReference type="ARBA" id="ARBA00023157"/>
    </source>
</evidence>
<dbReference type="RefSeq" id="WP_317490026.1">
    <property type="nucleotide sequence ID" value="NZ_CP136051.1"/>
</dbReference>
<dbReference type="InterPro" id="IPR051360">
    <property type="entry name" value="Neuronal_Pentraxin_Related"/>
</dbReference>
<keyword evidence="3" id="KW-0479">Metal-binding</keyword>
<dbReference type="EMBL" id="CP136051">
    <property type="protein sequence ID" value="WOK07346.1"/>
    <property type="molecule type" value="Genomic_DNA"/>
</dbReference>
<dbReference type="PROSITE" id="PS50853">
    <property type="entry name" value="FN3"/>
    <property type="match status" value="2"/>
</dbReference>
<feature type="domain" description="Fibronectin type-III" evidence="9">
    <location>
        <begin position="498"/>
        <end position="591"/>
    </location>
</feature>
<keyword evidence="7" id="KW-0966">Cell projection</keyword>
<evidence type="ECO:0000256" key="1">
    <source>
        <dbReference type="ARBA" id="ARBA00001913"/>
    </source>
</evidence>
<evidence type="ECO:0000256" key="4">
    <source>
        <dbReference type="ARBA" id="ARBA00022729"/>
    </source>
</evidence>
<dbReference type="SUPFAM" id="SSF49464">
    <property type="entry name" value="Carboxypeptidase regulatory domain-like"/>
    <property type="match status" value="1"/>
</dbReference>
<evidence type="ECO:0000256" key="7">
    <source>
        <dbReference type="ARBA" id="ARBA00023273"/>
    </source>
</evidence>
<evidence type="ECO:0000256" key="3">
    <source>
        <dbReference type="ARBA" id="ARBA00022723"/>
    </source>
</evidence>
<dbReference type="SUPFAM" id="SSF49899">
    <property type="entry name" value="Concanavalin A-like lectins/glucanases"/>
    <property type="match status" value="4"/>
</dbReference>
<evidence type="ECO:0000256" key="8">
    <source>
        <dbReference type="SAM" id="SignalP"/>
    </source>
</evidence>
<dbReference type="Gene3D" id="2.60.40.10">
    <property type="entry name" value="Immunoglobulins"/>
    <property type="match status" value="2"/>
</dbReference>
<dbReference type="InterPro" id="IPR008969">
    <property type="entry name" value="CarboxyPept-like_regulatory"/>
</dbReference>
<gene>
    <name evidence="10" type="ORF">RT717_01760</name>
</gene>
<dbReference type="PANTHER" id="PTHR19277">
    <property type="entry name" value="PENTRAXIN"/>
    <property type="match status" value="1"/>
</dbReference>
<dbReference type="SMART" id="SM00282">
    <property type="entry name" value="LamG"/>
    <property type="match status" value="2"/>
</dbReference>
<keyword evidence="11" id="KW-1185">Reference proteome</keyword>
<feature type="chain" id="PRO_5046802335" evidence="8">
    <location>
        <begin position="33"/>
        <end position="3327"/>
    </location>
</feature>
<dbReference type="Gene3D" id="2.60.40.1120">
    <property type="entry name" value="Carboxypeptidase-like, regulatory domain"/>
    <property type="match status" value="1"/>
</dbReference>
<reference evidence="10 11" key="1">
    <citation type="journal article" date="2023" name="Microbiol. Resour. Announc.">
        <title>Complete Genome Sequence of Imperialibacter roseus strain P4T.</title>
        <authorList>
            <person name="Tizabi D.R."/>
            <person name="Bachvaroff T."/>
            <person name="Hill R.T."/>
        </authorList>
    </citation>
    <scope>NUCLEOTIDE SEQUENCE [LARGE SCALE GENOMIC DNA]</scope>
    <source>
        <strain evidence="10 11">P4T</strain>
    </source>
</reference>
<dbReference type="InterPro" id="IPR003961">
    <property type="entry name" value="FN3_dom"/>
</dbReference>
<dbReference type="SMART" id="SM00560">
    <property type="entry name" value="LamGL"/>
    <property type="match status" value="3"/>
</dbReference>
<dbReference type="Proteomes" id="UP001302349">
    <property type="component" value="Chromosome"/>
</dbReference>
<name>A0ABZ0IRX9_9BACT</name>
<evidence type="ECO:0000256" key="5">
    <source>
        <dbReference type="ARBA" id="ARBA00022837"/>
    </source>
</evidence>
<evidence type="ECO:0000256" key="2">
    <source>
        <dbReference type="ARBA" id="ARBA00004316"/>
    </source>
</evidence>
<dbReference type="InterPro" id="IPR013783">
    <property type="entry name" value="Ig-like_fold"/>
</dbReference>
<comment type="subcellular location">
    <subcellularLocation>
        <location evidence="2">Cell projection</location>
    </subcellularLocation>
</comment>
<sequence length="3327" mass="364950">MKRSIHHHARKLARIGLFLLFSLLLMSAKLFAQNRDGSIDLTGGEGRKIYVNDEGSGKGLGIEGRSFTVETWMRLSSNDNDNVNLFRFRNGDARVSLDYKGDSEKSDKPWRVQIKGGPDGEKSWDLNYNKNGSTGPDFLNKWHHVAFTTNGASTVQIYIDGTLLLQWSLVNSDNESVALFPDNGSGYGDCFIGDKSVTTEARETMYVGEVRIWKTRLSASEISKYYDEEINSSHPQWGNLVRYYHGNKSYISGTTRYYQDESPSGGYDAYGDDNDVGLSLTYTPTVKPPSFNNTKVNPSFSASTCNTDNGIDVSWTDFQASSTYSSGTTPSYEVTRVSDNTTIYTGGGSSKEDTDVSPGDAETYQLKTRWYINSVAVYSDDKITTNKGSMTAVYAAPSGFSATTDNCDVTIDLDWDQLTSSPPKWKVQRATNSAFTTGVITLTSTLDGAVTSFTDASPNPEQTYYYRVVATGNDGNGCAVVASNSEVVSGFTSKPPTAPNDLAVVVDNVNNELDITWTNPSNSYASGFILRREKLDGSNTVDIELANTVTSYSDADISICETYRYKIAATNACSPDGVFSNTTQTGLLGLDIDDVLSSINASKGYFSNEVLLEWEIKGSLSQVDRFRVERTVAGSDNYKLIAVVDNNLFYKDESASSGVFYNYRVTGETTCNDLIVYTNEVVDLGFRQPFGIANGHTEYTGGNAVEDVVINFERTDGTQIGNSLKFDGAGDYVAIDSFSYKGSDYKEMTVEAWFKTSSSGDQILASFDASEYWRLEIGGSAANAGYLGFNIAKNDGASANSTIQSTVRVDDGVWHHVAVVFDNGTLSMYVDGELDVQITDAIAEFGSVNQRYGFLGVGSEADAFNGNIGPTYYLEGNLDEFRLWSVARTEDQIKNNYDRLISNEQVGLKVYYRFDEGVGSEVYDVAKTGENFNQNDGLFVGGTSFSSEIPSSDKLGIRATTDQFGDYTADYIPYKGSGNVFRVTPAFGQHQFTPSSKSIYLGDGSFVQNNVDFDDISFFTVTGKVSYKDTNVPVQDVTVLIDGEVALGSDNKVVRTDAEGNYEINVPIGNHYLSVEKDGHTFYEGYFPPLDELGSVTFHEFIEDLQVNFTDSTKIKVAGRLVGGTREAEKQLGFGLSTNNVGSATLSFNLQNAAYDLPVVTVDTDPYTGEYEIEMLPEQFVISTITTSANYAIDAEDLPVLDLRNSVDEIVVYEDEEDSSSATYSYHHKQNFIIRETPEILVYGKNDEAFEGDTELQYSDQESGEVKTLDLSVSNPFDYPFFNMGKPYEANVYVVETYRNPYHPAGAIIDYVPVVKADVAITDNIGSTPDQGNTGQTDENGLFRYAFLAGSPNIQMNGDESFTKTFEVNATVEGYGIAWRSSDPFRAYVLGVKPQEGTGFVTYGPDQVDFVLRDPPGSNSYAYIEKGSSYSVTEGWELNALTNQSLDKIVNKGVDVQAGGGLAGPVVSLDTDEIGETGIQVSRAYDYNGHYTESYDFTERIETSADPEDVGSDADLFIGRATNVLVSKTSNLRLVDRAWAETYLETSEYLDITGSDVVIAVLDGYAVDNNGIQTYFIYSQRYIVEELIPTLLVLRDELFEGPKYESHLPMSSPYYGLNNDDNSFNEQIKEMLQADPEANISNLSYTFTPETGDDIDSVQFINDQITSWLNRLADNEADKINARLIDNISIDGSGGVYSSEVKQSYNKDFNYSSVRSMRLTWNAGFGVLSNGAGLQIRNSFNGTVDVGNTGSKVIDHSLTFGYVIDEKDEGDYYSIDVKTVDGVGIYNKSVFADYQKSYKQFRAETQEKLIFAGAYLAGAAVTKAIAKYAAKKAGATNSFIATAQFLIDAGAFVYEAVDHTNNALEVFNKQDDLTTDFNVTGFKISSPIFSVRGGASRCPYEGGEEAEFVSIDGAVMNLHTATLKREIPTIAVSPSIQANVPEGEKAVFTLQLGNESETSTNMWYEISIDESTNPDGAILLIDGLTAERQYLVNANEILQKTLTIQQGASGVLKYDSIGIILHSTCQFDPTTSQADIADTVYVSARFLPKCSDVAVGNFNENWIINYADGNEIPVNLDGYNVNLSTLEKIDFQYKTLSGTPITVMTYFKNAETTGYAEYDGPKDVIDGSADVSFIWDISSLNDGKYQIRARAHCSDGSVFESDYLTGTLDTSNPVVFGTPSPADGVLNAGDDILIKFSEEIEAGFVKDFNIEVRSVLNGAEVSHATSVQFDGVDDMVTIDNVTFNKKSFTIEFWMQNEVASASSETTIMTTGSGSNQVAITQVGADINFRLGNNTVSIDPSAAYTVTNPWDSWHHWVFAYDLDNKKVKVYADDQVLADVSGIEFNPSYEGVLKIGSGQFAGRMHELRIWEDVRTYGEAVANMSITLVGNEPGLYGYWPLDEGNGTQGLDRSASRHATIGAEWSLEPGGVSWELDGANYLTISSTNILADTETDFTIELWFKGNSTGAVQTLLSNGLGDGTDTETNPNSVVVIEAQTDGTIHVLSNGYDFQGTNTDYMDGDWHHLAFVVDRSANARMYIDGERQNQVNAANIDQFYGAEVTLGARVERIDAATNSYDNYLSGAVDEVRFWNTARSATLINQYMHTKIERDEPGLVSYHPFETYEVLLGAYIMENTLADQVQNDHLSDVSDAVSSDGSDHFSDQRPAIRDIRGMQDLPFDFAVNNDQIIIIPNVDANRIEGQVMEITILSVRDLNGNKLLSPVTWTAYVQQNQIKWDDDALELMKAVDESMSFTASFTNKSGSAQGYSLENIPAWLSASQTSGFVNPLEKVVITFDVNDALNVGSYGHGIYLSTDEGFNDRLAIDLRVSGDEPDWQVDENQFEYSMNVFGRVIIDGVISTDQYDMVAAFVGDEVRGVARPTYVSGVDDYQVFLTIYSNEVNNEAIELRVYDASTGYTHENVTPEITFTANTIMGTVVSPVDIEADQRISREYVLKAGWTWISFNLDDARLSDVGSLFGDIGAEGDIVKNQSTFDEYSSGAWFGTLSNSGGFTAGDMYKVKLAESATLKVIGQPFDVYGHPIAISAGWNYIGFLPQEKMTLAEALVSISPEVGDVIKSSTSFAMYSGSALGWVGSLTNMQPGKGYMLNTTSDGTLTYPERASLSGSRSVNERSYDSYFTVQDNEGGHTMSIVASVESFDFAQAIEEYVLVAYRKDEVIGYAPATSVDDQSLFFLSATAEEADELSFKLYNMEEDAYFELNGAVVYAANKVLGSVFEPVVLDGNRVLAVAEADHISVYPNPFGSYLDIRIQSDVSHIDISLVDLSGKVIFSKQVEIVGAVIRLEDELKGLAHGVYQLITLEGSEKRVFKLIK</sequence>
<keyword evidence="6" id="KW-1015">Disulfide bond</keyword>
<keyword evidence="5" id="KW-0106">Calcium</keyword>
<evidence type="ECO:0000313" key="11">
    <source>
        <dbReference type="Proteomes" id="UP001302349"/>
    </source>
</evidence>
<feature type="signal peptide" evidence="8">
    <location>
        <begin position="1"/>
        <end position="32"/>
    </location>
</feature>
<proteinExistence type="predicted"/>
<dbReference type="SUPFAM" id="SSF49265">
    <property type="entry name" value="Fibronectin type III"/>
    <property type="match status" value="1"/>
</dbReference>
<dbReference type="InterPro" id="IPR006558">
    <property type="entry name" value="LamG-like"/>
</dbReference>
<protein>
    <submittedName>
        <fullName evidence="10">LamG-like jellyroll fold domain-containing protein</fullName>
    </submittedName>
</protein>
<dbReference type="PANTHER" id="PTHR19277:SF125">
    <property type="entry name" value="B6"/>
    <property type="match status" value="1"/>
</dbReference>
<dbReference type="InterPro" id="IPR013320">
    <property type="entry name" value="ConA-like_dom_sf"/>
</dbReference>
<evidence type="ECO:0000313" key="10">
    <source>
        <dbReference type="EMBL" id="WOK07346.1"/>
    </source>
</evidence>
<dbReference type="CDD" id="cd00110">
    <property type="entry name" value="LamG"/>
    <property type="match status" value="1"/>
</dbReference>